<proteinExistence type="predicted"/>
<evidence type="ECO:0000313" key="4">
    <source>
        <dbReference type="Proteomes" id="UP000176998"/>
    </source>
</evidence>
<evidence type="ECO:0000256" key="2">
    <source>
        <dbReference type="SAM" id="Phobius"/>
    </source>
</evidence>
<dbReference type="Proteomes" id="UP000176998">
    <property type="component" value="Unassembled WGS sequence"/>
</dbReference>
<dbReference type="GeneID" id="34564922"/>
<accession>A0A1G4AV15</accession>
<keyword evidence="4" id="KW-1185">Reference proteome</keyword>
<name>A0A1G4AV15_9PEZI</name>
<organism evidence="3 4">
    <name type="scientific">Colletotrichum orchidophilum</name>
    <dbReference type="NCBI Taxonomy" id="1209926"/>
    <lineage>
        <taxon>Eukaryota</taxon>
        <taxon>Fungi</taxon>
        <taxon>Dikarya</taxon>
        <taxon>Ascomycota</taxon>
        <taxon>Pezizomycotina</taxon>
        <taxon>Sordariomycetes</taxon>
        <taxon>Hypocreomycetidae</taxon>
        <taxon>Glomerellales</taxon>
        <taxon>Glomerellaceae</taxon>
        <taxon>Colletotrichum</taxon>
    </lineage>
</organism>
<reference evidence="3 4" key="1">
    <citation type="submission" date="2016-09" db="EMBL/GenBank/DDBJ databases">
        <authorList>
            <person name="Capua I."/>
            <person name="De Benedictis P."/>
            <person name="Joannis T."/>
            <person name="Lombin L.H."/>
            <person name="Cattoli G."/>
        </authorList>
    </citation>
    <scope>NUCLEOTIDE SEQUENCE [LARGE SCALE GENOMIC DNA]</scope>
    <source>
        <strain evidence="3 4">IMI 309357</strain>
    </source>
</reference>
<gene>
    <name evidence="3" type="ORF">CORC01_11790</name>
</gene>
<keyword evidence="2" id="KW-0472">Membrane</keyword>
<feature type="region of interest" description="Disordered" evidence="1">
    <location>
        <begin position="115"/>
        <end position="143"/>
    </location>
</feature>
<sequence length="157" mass="17733">MNVSSLERWASLKANRFLNGMEVVFWAVVAYMSIQGITQQTCVGVSCVIGWVVVVMSILFSIVAEYATIIAWFDFRDFKADGVRRGSMKQTALGSDNEAGELTERIEIQQRIKPQISPALRPAVSPKHFDNSPQSSQYDAPPYSQRYATQYQQQYPQ</sequence>
<dbReference type="AlphaFoldDB" id="A0A1G4AV15"/>
<keyword evidence="2" id="KW-0812">Transmembrane</keyword>
<dbReference type="STRING" id="1209926.A0A1G4AV15"/>
<dbReference type="OrthoDB" id="3436860at2759"/>
<comment type="caution">
    <text evidence="3">The sequence shown here is derived from an EMBL/GenBank/DDBJ whole genome shotgun (WGS) entry which is preliminary data.</text>
</comment>
<dbReference type="EMBL" id="MJBS01000133">
    <property type="protein sequence ID" value="OHE92923.1"/>
    <property type="molecule type" value="Genomic_DNA"/>
</dbReference>
<evidence type="ECO:0000313" key="3">
    <source>
        <dbReference type="EMBL" id="OHE92923.1"/>
    </source>
</evidence>
<feature type="transmembrane region" description="Helical" evidence="2">
    <location>
        <begin position="17"/>
        <end position="37"/>
    </location>
</feature>
<protein>
    <submittedName>
        <fullName evidence="3">Uncharacterized protein</fullName>
    </submittedName>
</protein>
<feature type="transmembrane region" description="Helical" evidence="2">
    <location>
        <begin position="49"/>
        <end position="75"/>
    </location>
</feature>
<dbReference type="RefSeq" id="XP_022470091.1">
    <property type="nucleotide sequence ID" value="XM_022623412.1"/>
</dbReference>
<evidence type="ECO:0000256" key="1">
    <source>
        <dbReference type="SAM" id="MobiDB-lite"/>
    </source>
</evidence>
<keyword evidence="2" id="KW-1133">Transmembrane helix</keyword>